<dbReference type="SUPFAM" id="SSF53448">
    <property type="entry name" value="Nucleotide-diphospho-sugar transferases"/>
    <property type="match status" value="2"/>
</dbReference>
<feature type="region of interest" description="Disordered" evidence="7">
    <location>
        <begin position="91"/>
        <end position="115"/>
    </location>
</feature>
<dbReference type="InterPro" id="IPR015338">
    <property type="entry name" value="GT64_dom"/>
</dbReference>
<dbReference type="PANTHER" id="PTHR12778:SF9">
    <property type="entry name" value="ACETYL-COENZYME A TRANSPORTER 1"/>
    <property type="match status" value="1"/>
</dbReference>
<keyword evidence="11" id="KW-1185">Reference proteome</keyword>
<dbReference type="Pfam" id="PF13000">
    <property type="entry name" value="Acatn"/>
    <property type="match status" value="2"/>
</dbReference>
<dbReference type="InterPro" id="IPR029044">
    <property type="entry name" value="Nucleotide-diphossugar_trans"/>
</dbReference>
<feature type="transmembrane region" description="Helical" evidence="8">
    <location>
        <begin position="586"/>
        <end position="606"/>
    </location>
</feature>
<name>A0A9P6W9Z6_RHOMI</name>
<evidence type="ECO:0000256" key="5">
    <source>
        <dbReference type="ARBA" id="ARBA00023136"/>
    </source>
</evidence>
<evidence type="ECO:0000256" key="7">
    <source>
        <dbReference type="SAM" id="MobiDB-lite"/>
    </source>
</evidence>
<feature type="transmembrane region" description="Helical" evidence="8">
    <location>
        <begin position="192"/>
        <end position="209"/>
    </location>
</feature>
<dbReference type="GO" id="GO:0016757">
    <property type="term" value="F:glycosyltransferase activity"/>
    <property type="evidence" value="ECO:0007669"/>
    <property type="project" value="InterPro"/>
</dbReference>
<dbReference type="PANTHER" id="PTHR12778">
    <property type="entry name" value="SOLUTE CARRIER FAMILY 33 ACETYL-COA TRANSPORTER -RELATED"/>
    <property type="match status" value="1"/>
</dbReference>
<keyword evidence="2" id="KW-0808">Transferase</keyword>
<proteinExistence type="predicted"/>
<dbReference type="Gene3D" id="3.90.550.10">
    <property type="entry name" value="Spore Coat Polysaccharide Biosynthesis Protein SpsA, Chain A"/>
    <property type="match status" value="2"/>
</dbReference>
<feature type="transmembrane region" description="Helical" evidence="8">
    <location>
        <begin position="458"/>
        <end position="476"/>
    </location>
</feature>
<keyword evidence="3 8" id="KW-0812">Transmembrane</keyword>
<feature type="transmembrane region" description="Helical" evidence="8">
    <location>
        <begin position="265"/>
        <end position="285"/>
    </location>
</feature>
<dbReference type="GO" id="GO:0016020">
    <property type="term" value="C:membrane"/>
    <property type="evidence" value="ECO:0007669"/>
    <property type="project" value="UniProtKB-SubCell"/>
</dbReference>
<sequence>MGSDTSAAQTPRQRRQAHADQQSTTTKMLHRPGPRDKPFRDEADWAENGHLRRQDDYVEKTLGGGYSNGHQDGGAVKERLLSFHVDDSLAGPAAGTSSGPPPESESSSTASGLGGILSPRDKRALALLVALYLLQGIPVGLAFGSIPFLLRAKLSYSQIGIFTLCTYPYSLKLLWSPIVDSIFSPKLGRRKSWIIPIQTIVGIMFWWLGSNVQQMMEVDEPDVQVLTGLFFILVFFAATQDIAVDGWALTLLSKENLSYASTAQTVGLNTGYFLSFTVFLAFNSVEFRYGMVPRFRSVLLSETDRPFPSTSNKYFRSTPLDYPLVSLSGYLHFWAVAFIAVTAYLAFFQPEDREVSVDQDEMDLKKVYAIMRDICRLKPDQYKLSWYGPADVQSFMLVHLVTKLGTAANDAATSLKLLEKGLKKEDLALAVLIDFPFQILFGYLAAKWSKGDKPLKPWLIAMWTRLGWAAVSMLLIARFPAGDIGTWYFLLVVATVQFVGISAFHTQIADPLIGGTYMTLLNTVSNLGGTWPKYFVLKGIDAFSVAVCHVKDENLDLVVASRECVSDHGKAACAELGGTCLTERDGYYWVSTLCILAGVAILIFFVQPIARRLQTLPKEAWRALAERVYEQWGRAFPACFYIWGQDRPSTNRSLDGGHLSLVVPEAGREALAFADGIFAALEHVTAKHTCDYVFTHDDDLSFRLEEYAVHYDVRNTTAALADELLYVLGKYQPAIAGFPWQVGDERFEAMKELKELYELEEVAPLTGFDNGMVVYHRSVLPLFFPFAPQGEGGFTGKWTLGAHFLQLFGPSIFAEHALRLNSFAYENTVNMDNVAKGQGVTRVEDGLAYVPASRHPYEYPLNEAYQSFLASGLHDRSQRWGRDLQLEDVAEPAAWQGGDYPTQWILDRIAQFYDVRHEALSRTRFIQSVAPEQLSEYSTESPVTPSFRVFLFTKNRLRSFQRCWESVRSAFPIRAPVSVEVRVDMDEHMSLREEDEYLDYFESMQDDLGPAMSLDVVYAKTPLGLRESILSSWDPDTNHEYAIFIEDDIEVSPHFLRYAEHLVQAYVYRDRADHRLAAISLYNLRYNEAIESFVEVDNNHSPYIYQQPQSWGAVYLPEPWRQFKSWMKNFPWKQDPVVPNSLTNRWPHERSWKKFYIRFLLERGGYLIYPNLPDQLSYSTNHVEIGTNDKPAEDAARAAIHAKFRVPLLTRTDEMARMQTYPKLSNLQVYSLQHERLASLDDLAGGTKQVSTFDKCTMIIPVLSRTGTISQRLDYYHKFDRLGQILVLWNKLDVEPPLRSYDNYSIPVEVLKMERDSLNNRFVLWPQIRYDCVINMDDDWEMPFEHLRYGIDVWRGHFWNNLVGFSHQGRNHVVREVDGEDTTLYSATFLSPERLAGKKAFYSIVLTSGFICHRKYLEMYTHELPIEALSFIDEHMNGEDLLFNYMVANATGMGPIVIEAWAAPISDQNDAGLWSRPGHMAARTEALRLFNRLFGRNPLKYTTS</sequence>
<dbReference type="EMBL" id="PUHQ01000003">
    <property type="protein sequence ID" value="KAG0666891.1"/>
    <property type="molecule type" value="Genomic_DNA"/>
</dbReference>
<keyword evidence="5 8" id="KW-0472">Membrane</keyword>
<dbReference type="InterPro" id="IPR004752">
    <property type="entry name" value="AmpG_permease/AT-1"/>
</dbReference>
<feature type="domain" description="Glycosyl transferase 64" evidence="9">
    <location>
        <begin position="1257"/>
        <end position="1502"/>
    </location>
</feature>
<evidence type="ECO:0000256" key="1">
    <source>
        <dbReference type="ARBA" id="ARBA00004141"/>
    </source>
</evidence>
<dbReference type="Pfam" id="PF09258">
    <property type="entry name" value="Glyco_transf_64"/>
    <property type="match status" value="1"/>
</dbReference>
<dbReference type="InterPro" id="IPR024371">
    <property type="entry name" value="AcetylCoA_trans_1-like"/>
</dbReference>
<dbReference type="FunFam" id="1.20.1250.20:FF:000289">
    <property type="entry name" value="Acetyl-coenzyme A transporter 1"/>
    <property type="match status" value="1"/>
</dbReference>
<feature type="transmembrane region" description="Helical" evidence="8">
    <location>
        <begin position="125"/>
        <end position="148"/>
    </location>
</feature>
<reference evidence="10 11" key="1">
    <citation type="submission" date="2020-11" db="EMBL/GenBank/DDBJ databases">
        <title>Kefir isolates.</title>
        <authorList>
            <person name="Marcisauskas S."/>
            <person name="Kim Y."/>
            <person name="Blasche S."/>
        </authorList>
    </citation>
    <scope>NUCLEOTIDE SEQUENCE [LARGE SCALE GENOMIC DNA]</scope>
    <source>
        <strain evidence="10 11">KR</strain>
    </source>
</reference>
<comment type="subcellular location">
    <subcellularLocation>
        <location evidence="1">Membrane</location>
        <topology evidence="1">Multi-pass membrane protein</topology>
    </subcellularLocation>
</comment>
<comment type="caution">
    <text evidence="10">The sequence shown here is derived from an EMBL/GenBank/DDBJ whole genome shotgun (WGS) entry which is preliminary data.</text>
</comment>
<dbReference type="GO" id="GO:0035348">
    <property type="term" value="P:acetyl-CoA transmembrane transport"/>
    <property type="evidence" value="ECO:0007669"/>
    <property type="project" value="InterPro"/>
</dbReference>
<feature type="region of interest" description="Disordered" evidence="7">
    <location>
        <begin position="1"/>
        <end position="71"/>
    </location>
</feature>
<feature type="transmembrane region" description="Helical" evidence="8">
    <location>
        <begin position="488"/>
        <end position="508"/>
    </location>
</feature>
<dbReference type="SUPFAM" id="SSF103473">
    <property type="entry name" value="MFS general substrate transporter"/>
    <property type="match status" value="1"/>
</dbReference>
<dbReference type="Proteomes" id="UP000777482">
    <property type="component" value="Unassembled WGS sequence"/>
</dbReference>
<dbReference type="GO" id="GO:0008521">
    <property type="term" value="F:acetyl-CoA transmembrane transporter activity"/>
    <property type="evidence" value="ECO:0007669"/>
    <property type="project" value="InterPro"/>
</dbReference>
<keyword evidence="4 8" id="KW-1133">Transmembrane helix</keyword>
<feature type="transmembrane region" description="Helical" evidence="8">
    <location>
        <begin position="229"/>
        <end position="253"/>
    </location>
</feature>
<protein>
    <recommendedName>
        <fullName evidence="9">Glycosyl transferase 64 domain-containing protein</fullName>
    </recommendedName>
</protein>
<accession>A0A9P6W9Z6</accession>
<evidence type="ECO:0000259" key="9">
    <source>
        <dbReference type="Pfam" id="PF09258"/>
    </source>
</evidence>
<dbReference type="Gene3D" id="1.20.1250.20">
    <property type="entry name" value="MFS general substrate transporter like domains"/>
    <property type="match status" value="1"/>
</dbReference>
<evidence type="ECO:0000256" key="6">
    <source>
        <dbReference type="ARBA" id="ARBA00023157"/>
    </source>
</evidence>
<dbReference type="InterPro" id="IPR036259">
    <property type="entry name" value="MFS_trans_sf"/>
</dbReference>
<dbReference type="OrthoDB" id="2014201at2759"/>
<feature type="transmembrane region" description="Helical" evidence="8">
    <location>
        <begin position="427"/>
        <end position="446"/>
    </location>
</feature>
<evidence type="ECO:0000256" key="2">
    <source>
        <dbReference type="ARBA" id="ARBA00022679"/>
    </source>
</evidence>
<evidence type="ECO:0000313" key="10">
    <source>
        <dbReference type="EMBL" id="KAG0666891.1"/>
    </source>
</evidence>
<evidence type="ECO:0000256" key="3">
    <source>
        <dbReference type="ARBA" id="ARBA00022692"/>
    </source>
</evidence>
<keyword evidence="6" id="KW-1015">Disulfide bond</keyword>
<feature type="compositionally biased region" description="Polar residues" evidence="7">
    <location>
        <begin position="1"/>
        <end position="11"/>
    </location>
</feature>
<feature type="compositionally biased region" description="Basic and acidic residues" evidence="7">
    <location>
        <begin position="33"/>
        <end position="59"/>
    </location>
</feature>
<feature type="compositionally biased region" description="Low complexity" evidence="7">
    <location>
        <begin position="91"/>
        <end position="111"/>
    </location>
</feature>
<feature type="transmembrane region" description="Helical" evidence="8">
    <location>
        <begin position="329"/>
        <end position="347"/>
    </location>
</feature>
<evidence type="ECO:0000256" key="8">
    <source>
        <dbReference type="SAM" id="Phobius"/>
    </source>
</evidence>
<evidence type="ECO:0000256" key="4">
    <source>
        <dbReference type="ARBA" id="ARBA00022989"/>
    </source>
</evidence>
<evidence type="ECO:0000313" key="11">
    <source>
        <dbReference type="Proteomes" id="UP000777482"/>
    </source>
</evidence>
<organism evidence="10 11">
    <name type="scientific">Rhodotorula mucilaginosa</name>
    <name type="common">Yeast</name>
    <name type="synonym">Rhodotorula rubra</name>
    <dbReference type="NCBI Taxonomy" id="5537"/>
    <lineage>
        <taxon>Eukaryota</taxon>
        <taxon>Fungi</taxon>
        <taxon>Dikarya</taxon>
        <taxon>Basidiomycota</taxon>
        <taxon>Pucciniomycotina</taxon>
        <taxon>Microbotryomycetes</taxon>
        <taxon>Sporidiobolales</taxon>
        <taxon>Sporidiobolaceae</taxon>
        <taxon>Rhodotorula</taxon>
    </lineage>
</organism>
<gene>
    <name evidence="10" type="ORF">C6P46_003601</name>
</gene>